<dbReference type="EMBL" id="CAJNNW010017967">
    <property type="protein sequence ID" value="CAE8662127.1"/>
    <property type="molecule type" value="Genomic_DNA"/>
</dbReference>
<dbReference type="PROSITE" id="PS50011">
    <property type="entry name" value="PROTEIN_KINASE_DOM"/>
    <property type="match status" value="1"/>
</dbReference>
<dbReference type="PROSITE" id="PS00109">
    <property type="entry name" value="PROTEIN_KINASE_TYR"/>
    <property type="match status" value="1"/>
</dbReference>
<dbReference type="Pfam" id="PF00069">
    <property type="entry name" value="Pkinase"/>
    <property type="match status" value="1"/>
</dbReference>
<dbReference type="OMA" id="YMTTRVG"/>
<keyword evidence="7" id="KW-0106">Calcium</keyword>
<dbReference type="InterPro" id="IPR002048">
    <property type="entry name" value="EF_hand_dom"/>
</dbReference>
<comment type="caution">
    <text evidence="12">The sequence shown here is derived from an EMBL/GenBank/DDBJ whole genome shotgun (WGS) entry which is preliminary data.</text>
</comment>
<feature type="non-terminal residue" evidence="12">
    <location>
        <position position="393"/>
    </location>
</feature>
<dbReference type="OrthoDB" id="193931at2759"/>
<evidence type="ECO:0000313" key="13">
    <source>
        <dbReference type="EMBL" id="CAE8662127.1"/>
    </source>
</evidence>
<dbReference type="Pfam" id="PF13499">
    <property type="entry name" value="EF-hand_7"/>
    <property type="match status" value="2"/>
</dbReference>
<dbReference type="InterPro" id="IPR050205">
    <property type="entry name" value="CDPK_Ser/Thr_kinases"/>
</dbReference>
<comment type="similarity">
    <text evidence="9">Belongs to the protein kinase superfamily. Ser/Thr protein kinase family. CDPK subfamily.</text>
</comment>
<dbReference type="Gene3D" id="3.30.200.20">
    <property type="entry name" value="Phosphorylase Kinase, domain 1"/>
    <property type="match status" value="1"/>
</dbReference>
<evidence type="ECO:0000256" key="5">
    <source>
        <dbReference type="ARBA" id="ARBA00022741"/>
    </source>
</evidence>
<dbReference type="InterPro" id="IPR011009">
    <property type="entry name" value="Kinase-like_dom_sf"/>
</dbReference>
<dbReference type="GO" id="GO:0004674">
    <property type="term" value="F:protein serine/threonine kinase activity"/>
    <property type="evidence" value="ECO:0007669"/>
    <property type="project" value="UniProtKB-KW"/>
</dbReference>
<keyword evidence="8" id="KW-0067">ATP-binding</keyword>
<dbReference type="Proteomes" id="UP000626109">
    <property type="component" value="Unassembled WGS sequence"/>
</dbReference>
<keyword evidence="3" id="KW-0808">Transferase</keyword>
<evidence type="ECO:0000256" key="9">
    <source>
        <dbReference type="ARBA" id="ARBA00024334"/>
    </source>
</evidence>
<feature type="domain" description="Protein kinase" evidence="10">
    <location>
        <begin position="1"/>
        <end position="206"/>
    </location>
</feature>
<keyword evidence="6" id="KW-0418">Kinase</keyword>
<dbReference type="GO" id="GO:0005524">
    <property type="term" value="F:ATP binding"/>
    <property type="evidence" value="ECO:0007669"/>
    <property type="project" value="UniProtKB-KW"/>
</dbReference>
<dbReference type="InterPro" id="IPR000719">
    <property type="entry name" value="Prot_kinase_dom"/>
</dbReference>
<dbReference type="Gene3D" id="1.10.238.10">
    <property type="entry name" value="EF-hand"/>
    <property type="match status" value="2"/>
</dbReference>
<dbReference type="EMBL" id="CAJNNV010008249">
    <property type="protein sequence ID" value="CAE8595965.1"/>
    <property type="molecule type" value="Genomic_DNA"/>
</dbReference>
<evidence type="ECO:0000313" key="12">
    <source>
        <dbReference type="EMBL" id="CAE8595965.1"/>
    </source>
</evidence>
<feature type="domain" description="EF-hand" evidence="11">
    <location>
        <begin position="248"/>
        <end position="283"/>
    </location>
</feature>
<sequence length="393" mass="43797">LNHPNVIRLYETFQDAKCVYLVLEACTGGELLDRIMEETRSVRWTEHKAATYFKQVLSAVHYMHMNGIVHRDMRPENCILQDKSPEAEVKIIDFNSACSFEHGKPLTEKVGSPYYIAPEVIAGSYGPKYDIWSCGVVLYIMLSGAPPFVGDNDASILESVKRGEVGFEGASWSPISQDAKALVQSMLTKHEDLRPNTTQALAHAWLKRGDPTGKQPLPSVVKKLQSFNSARRLKKICLTMIATQLQEKDLQELQKYFKSLDKNGDGNISKHELTQGLEYLSKSIPGFKPEDLEALSAGLDSDGSGSIDYTEFLAAAIDKQTYTQRDVLWSSFRTLDVDGSGTIDKQELKKFLTTGDAKIPSMSDAKIMSMISETDVNGDGLIDFEEFLAMMKE</sequence>
<dbReference type="InterPro" id="IPR018247">
    <property type="entry name" value="EF_Hand_1_Ca_BS"/>
</dbReference>
<dbReference type="PROSITE" id="PS00018">
    <property type="entry name" value="EF_HAND_1"/>
    <property type="match status" value="4"/>
</dbReference>
<dbReference type="CDD" id="cd00051">
    <property type="entry name" value="EFh"/>
    <property type="match status" value="1"/>
</dbReference>
<dbReference type="SUPFAM" id="SSF56112">
    <property type="entry name" value="Protein kinase-like (PK-like)"/>
    <property type="match status" value="1"/>
</dbReference>
<evidence type="ECO:0000256" key="4">
    <source>
        <dbReference type="ARBA" id="ARBA00022737"/>
    </source>
</evidence>
<evidence type="ECO:0000259" key="10">
    <source>
        <dbReference type="PROSITE" id="PS50011"/>
    </source>
</evidence>
<dbReference type="AlphaFoldDB" id="A0A813EAK6"/>
<dbReference type="PANTHER" id="PTHR24349">
    <property type="entry name" value="SERINE/THREONINE-PROTEIN KINASE"/>
    <property type="match status" value="1"/>
</dbReference>
<reference evidence="12" key="1">
    <citation type="submission" date="2021-02" db="EMBL/GenBank/DDBJ databases">
        <authorList>
            <person name="Dougan E. K."/>
            <person name="Rhodes N."/>
            <person name="Thang M."/>
            <person name="Chan C."/>
        </authorList>
    </citation>
    <scope>NUCLEOTIDE SEQUENCE</scope>
</reference>
<evidence type="ECO:0000256" key="6">
    <source>
        <dbReference type="ARBA" id="ARBA00022777"/>
    </source>
</evidence>
<keyword evidence="14" id="KW-1185">Reference proteome</keyword>
<organism evidence="12 14">
    <name type="scientific">Polarella glacialis</name>
    <name type="common">Dinoflagellate</name>
    <dbReference type="NCBI Taxonomy" id="89957"/>
    <lineage>
        <taxon>Eukaryota</taxon>
        <taxon>Sar</taxon>
        <taxon>Alveolata</taxon>
        <taxon>Dinophyceae</taxon>
        <taxon>Suessiales</taxon>
        <taxon>Suessiaceae</taxon>
        <taxon>Polarella</taxon>
    </lineage>
</organism>
<accession>A0A813EAK6</accession>
<name>A0A813EAK6_POLGL</name>
<feature type="domain" description="EF-hand" evidence="11">
    <location>
        <begin position="362"/>
        <end position="393"/>
    </location>
</feature>
<evidence type="ECO:0000256" key="7">
    <source>
        <dbReference type="ARBA" id="ARBA00022837"/>
    </source>
</evidence>
<evidence type="ECO:0000313" key="14">
    <source>
        <dbReference type="Proteomes" id="UP000654075"/>
    </source>
</evidence>
<evidence type="ECO:0000259" key="11">
    <source>
        <dbReference type="PROSITE" id="PS50222"/>
    </source>
</evidence>
<dbReference type="FunFam" id="1.10.238.10:FF:000003">
    <property type="entry name" value="Calmodulin A"/>
    <property type="match status" value="1"/>
</dbReference>
<dbReference type="SMART" id="SM00054">
    <property type="entry name" value="EFh"/>
    <property type="match status" value="4"/>
</dbReference>
<keyword evidence="2" id="KW-0723">Serine/threonine-protein kinase</keyword>
<dbReference type="PROSITE" id="PS50222">
    <property type="entry name" value="EF_HAND_2"/>
    <property type="match status" value="3"/>
</dbReference>
<evidence type="ECO:0000256" key="1">
    <source>
        <dbReference type="ARBA" id="ARBA00001946"/>
    </source>
</evidence>
<gene>
    <name evidence="12" type="ORF">PGLA1383_LOCUS14443</name>
    <name evidence="13" type="ORF">PGLA2088_LOCUS14739</name>
</gene>
<evidence type="ECO:0000256" key="2">
    <source>
        <dbReference type="ARBA" id="ARBA00022527"/>
    </source>
</evidence>
<dbReference type="InterPro" id="IPR008266">
    <property type="entry name" value="Tyr_kinase_AS"/>
</dbReference>
<protein>
    <submittedName>
        <fullName evidence="12">Uncharacterized protein</fullName>
    </submittedName>
</protein>
<dbReference type="Proteomes" id="UP000654075">
    <property type="component" value="Unassembled WGS sequence"/>
</dbReference>
<proteinExistence type="inferred from homology"/>
<keyword evidence="4" id="KW-0677">Repeat</keyword>
<comment type="cofactor">
    <cofactor evidence="1">
        <name>Mg(2+)</name>
        <dbReference type="ChEBI" id="CHEBI:18420"/>
    </cofactor>
</comment>
<dbReference type="Gene3D" id="1.10.510.10">
    <property type="entry name" value="Transferase(Phosphotransferase) domain 1"/>
    <property type="match status" value="1"/>
</dbReference>
<evidence type="ECO:0000256" key="8">
    <source>
        <dbReference type="ARBA" id="ARBA00022840"/>
    </source>
</evidence>
<keyword evidence="5" id="KW-0547">Nucleotide-binding</keyword>
<dbReference type="GO" id="GO:0005509">
    <property type="term" value="F:calcium ion binding"/>
    <property type="evidence" value="ECO:0007669"/>
    <property type="project" value="InterPro"/>
</dbReference>
<feature type="domain" description="EF-hand" evidence="11">
    <location>
        <begin position="323"/>
        <end position="358"/>
    </location>
</feature>
<evidence type="ECO:0000256" key="3">
    <source>
        <dbReference type="ARBA" id="ARBA00022679"/>
    </source>
</evidence>
<dbReference type="InterPro" id="IPR011992">
    <property type="entry name" value="EF-hand-dom_pair"/>
</dbReference>
<dbReference type="SUPFAM" id="SSF47473">
    <property type="entry name" value="EF-hand"/>
    <property type="match status" value="1"/>
</dbReference>